<dbReference type="InterPro" id="IPR014756">
    <property type="entry name" value="Ig_E-set"/>
</dbReference>
<keyword evidence="1" id="KW-0732">Signal</keyword>
<dbReference type="SUPFAM" id="SSF81296">
    <property type="entry name" value="E set domains"/>
    <property type="match status" value="1"/>
</dbReference>
<dbReference type="Proteomes" id="UP000826195">
    <property type="component" value="Unassembled WGS sequence"/>
</dbReference>
<evidence type="ECO:0000313" key="3">
    <source>
        <dbReference type="Proteomes" id="UP000826195"/>
    </source>
</evidence>
<organism evidence="2 3">
    <name type="scientific">Cotesia glomerata</name>
    <name type="common">Lepidopteran parasitic wasp</name>
    <name type="synonym">Apanteles glomeratus</name>
    <dbReference type="NCBI Taxonomy" id="32391"/>
    <lineage>
        <taxon>Eukaryota</taxon>
        <taxon>Metazoa</taxon>
        <taxon>Ecdysozoa</taxon>
        <taxon>Arthropoda</taxon>
        <taxon>Hexapoda</taxon>
        <taxon>Insecta</taxon>
        <taxon>Pterygota</taxon>
        <taxon>Neoptera</taxon>
        <taxon>Endopterygota</taxon>
        <taxon>Hymenoptera</taxon>
        <taxon>Apocrita</taxon>
        <taxon>Ichneumonoidea</taxon>
        <taxon>Braconidae</taxon>
        <taxon>Microgastrinae</taxon>
        <taxon>Cotesia</taxon>
    </lineage>
</organism>
<comment type="caution">
    <text evidence="2">The sequence shown here is derived from an EMBL/GenBank/DDBJ whole genome shotgun (WGS) entry which is preliminary data.</text>
</comment>
<feature type="chain" id="PRO_5043686785" description="Secreted protein" evidence="1">
    <location>
        <begin position="16"/>
        <end position="159"/>
    </location>
</feature>
<keyword evidence="3" id="KW-1185">Reference proteome</keyword>
<dbReference type="AlphaFoldDB" id="A0AAV7IMY8"/>
<evidence type="ECO:0008006" key="4">
    <source>
        <dbReference type="Google" id="ProtNLM"/>
    </source>
</evidence>
<evidence type="ECO:0000313" key="2">
    <source>
        <dbReference type="EMBL" id="KAH0554487.1"/>
    </source>
</evidence>
<proteinExistence type="predicted"/>
<sequence>MIFVKALIFATFCVAASLQQAPETESAISACPGQPKPANLFIDNCGTKCMLYEDSKATARWQFQTKQYTTLLRPKVRLTVPWRGKKRVYFISEDILATSLALDRSLPMQAGAIGTVMFDMMVPKETWTFIPFECTIELVDQSNNTLSCFNAWSEIRNKL</sequence>
<reference evidence="2 3" key="1">
    <citation type="journal article" date="2021" name="J. Hered.">
        <title>A chromosome-level genome assembly of the parasitoid wasp, Cotesia glomerata (Hymenoptera: Braconidae).</title>
        <authorList>
            <person name="Pinto B.J."/>
            <person name="Weis J.J."/>
            <person name="Gamble T."/>
            <person name="Ode P.J."/>
            <person name="Paul R."/>
            <person name="Zaspel J.M."/>
        </authorList>
    </citation>
    <scope>NUCLEOTIDE SEQUENCE [LARGE SCALE GENOMIC DNA]</scope>
    <source>
        <strain evidence="2">CgM1</strain>
    </source>
</reference>
<evidence type="ECO:0000256" key="1">
    <source>
        <dbReference type="SAM" id="SignalP"/>
    </source>
</evidence>
<feature type="signal peptide" evidence="1">
    <location>
        <begin position="1"/>
        <end position="15"/>
    </location>
</feature>
<dbReference type="Gene3D" id="2.60.40.770">
    <property type="match status" value="1"/>
</dbReference>
<gene>
    <name evidence="2" type="ORF">KQX54_010961</name>
</gene>
<name>A0AAV7IMY8_COTGL</name>
<protein>
    <recommendedName>
        <fullName evidence="4">Secreted protein</fullName>
    </recommendedName>
</protein>
<accession>A0AAV7IMY8</accession>
<dbReference type="EMBL" id="JAHXZJ010001119">
    <property type="protein sequence ID" value="KAH0554487.1"/>
    <property type="molecule type" value="Genomic_DNA"/>
</dbReference>